<feature type="compositionally biased region" description="Basic and acidic residues" evidence="1">
    <location>
        <begin position="181"/>
        <end position="192"/>
    </location>
</feature>
<feature type="region of interest" description="Disordered" evidence="1">
    <location>
        <begin position="179"/>
        <end position="199"/>
    </location>
</feature>
<feature type="region of interest" description="Disordered" evidence="1">
    <location>
        <begin position="274"/>
        <end position="378"/>
    </location>
</feature>
<feature type="transmembrane region" description="Helical" evidence="2">
    <location>
        <begin position="242"/>
        <end position="263"/>
    </location>
</feature>
<evidence type="ECO:0000313" key="4">
    <source>
        <dbReference type="Proteomes" id="UP001595823"/>
    </source>
</evidence>
<feature type="region of interest" description="Disordered" evidence="1">
    <location>
        <begin position="1"/>
        <end position="39"/>
    </location>
</feature>
<evidence type="ECO:0000313" key="3">
    <source>
        <dbReference type="EMBL" id="MFC4336539.1"/>
    </source>
</evidence>
<gene>
    <name evidence="3" type="ORF">ACFPET_15150</name>
</gene>
<comment type="caution">
    <text evidence="3">The sequence shown here is derived from an EMBL/GenBank/DDBJ whole genome shotgun (WGS) entry which is preliminary data.</text>
</comment>
<keyword evidence="4" id="KW-1185">Reference proteome</keyword>
<proteinExistence type="predicted"/>
<name>A0ABV8U0C5_9ACTN</name>
<feature type="compositionally biased region" description="Basic and acidic residues" evidence="1">
    <location>
        <begin position="1"/>
        <end position="15"/>
    </location>
</feature>
<keyword evidence="2" id="KW-0472">Membrane</keyword>
<feature type="compositionally biased region" description="Basic and acidic residues" evidence="1">
    <location>
        <begin position="368"/>
        <end position="378"/>
    </location>
</feature>
<keyword evidence="2" id="KW-0812">Transmembrane</keyword>
<reference evidence="4" key="1">
    <citation type="journal article" date="2019" name="Int. J. Syst. Evol. Microbiol.">
        <title>The Global Catalogue of Microorganisms (GCM) 10K type strain sequencing project: providing services to taxonomists for standard genome sequencing and annotation.</title>
        <authorList>
            <consortium name="The Broad Institute Genomics Platform"/>
            <consortium name="The Broad Institute Genome Sequencing Center for Infectious Disease"/>
            <person name="Wu L."/>
            <person name="Ma J."/>
        </authorList>
    </citation>
    <scope>NUCLEOTIDE SEQUENCE [LARGE SCALE GENOMIC DNA]</scope>
    <source>
        <strain evidence="4">IBRC-M 10908</strain>
    </source>
</reference>
<evidence type="ECO:0000256" key="1">
    <source>
        <dbReference type="SAM" id="MobiDB-lite"/>
    </source>
</evidence>
<dbReference type="Proteomes" id="UP001595823">
    <property type="component" value="Unassembled WGS sequence"/>
</dbReference>
<feature type="transmembrane region" description="Helical" evidence="2">
    <location>
        <begin position="65"/>
        <end position="86"/>
    </location>
</feature>
<sequence>MPPNSADDKGEDTRRRVPAQNTGSRREGGEAAEEKSPEGGLSLGQIAAAAGASTIGAIVAKLTGLWGTVWGTAILSICATVGTVYLQRVMRSTHSKVRTQMSNFSSSFKPGKSGGTPEKATAVFRVPSEIQADPSLIAPEDADATRTLPGGAGLGKATGTGGTLSAAADGTRVQAAVGADDATRAFDPDDTRPLGSGRTFGEDTVLVAADPDADIGDTQEFHLVDAEEQDKTARRRKVKRNALVLSLSSLIVFALTMGALTIIGQTTTGEFDTYYNDSKPVKEPEKSTPPSPEGTREWTQEPTEDPTESAPEETTEEPSEEPTEEPPTEEPTDETSEPDPSEPTEQEPDPSDSTEPEPTSSQDVGDEVQDRRLPDTNP</sequence>
<evidence type="ECO:0000256" key="2">
    <source>
        <dbReference type="SAM" id="Phobius"/>
    </source>
</evidence>
<protein>
    <submittedName>
        <fullName evidence="3">Uncharacterized protein</fullName>
    </submittedName>
</protein>
<keyword evidence="2" id="KW-1133">Transmembrane helix</keyword>
<dbReference type="RefSeq" id="WP_380622580.1">
    <property type="nucleotide sequence ID" value="NZ_JBHSDK010000021.1"/>
</dbReference>
<feature type="compositionally biased region" description="Acidic residues" evidence="1">
    <location>
        <begin position="302"/>
        <end position="355"/>
    </location>
</feature>
<accession>A0ABV8U0C5</accession>
<dbReference type="EMBL" id="JBHSDK010000021">
    <property type="protein sequence ID" value="MFC4336539.1"/>
    <property type="molecule type" value="Genomic_DNA"/>
</dbReference>
<feature type="compositionally biased region" description="Basic and acidic residues" evidence="1">
    <location>
        <begin position="24"/>
        <end position="37"/>
    </location>
</feature>
<organism evidence="3 4">
    <name type="scientific">Salininema proteolyticum</name>
    <dbReference type="NCBI Taxonomy" id="1607685"/>
    <lineage>
        <taxon>Bacteria</taxon>
        <taxon>Bacillati</taxon>
        <taxon>Actinomycetota</taxon>
        <taxon>Actinomycetes</taxon>
        <taxon>Glycomycetales</taxon>
        <taxon>Glycomycetaceae</taxon>
        <taxon>Salininema</taxon>
    </lineage>
</organism>